<protein>
    <submittedName>
        <fullName evidence="2">Uncharacterized protein</fullName>
    </submittedName>
</protein>
<evidence type="ECO:0000313" key="2">
    <source>
        <dbReference type="EMBL" id="GDY58532.1"/>
    </source>
</evidence>
<accession>A0A4D4LBA3</accession>
<comment type="caution">
    <text evidence="2">The sequence shown here is derived from an EMBL/GenBank/DDBJ whole genome shotgun (WGS) entry which is preliminary data.</text>
</comment>
<organism evidence="2 3">
    <name type="scientific">Streptomyces violaceusniger</name>
    <dbReference type="NCBI Taxonomy" id="68280"/>
    <lineage>
        <taxon>Bacteria</taxon>
        <taxon>Bacillati</taxon>
        <taxon>Actinomycetota</taxon>
        <taxon>Actinomycetes</taxon>
        <taxon>Kitasatosporales</taxon>
        <taxon>Streptomycetaceae</taxon>
        <taxon>Streptomyces</taxon>
        <taxon>Streptomyces violaceusniger group</taxon>
    </lineage>
</organism>
<proteinExistence type="predicted"/>
<keyword evidence="3" id="KW-1185">Reference proteome</keyword>
<name>A0A4D4LBA3_STRVO</name>
<dbReference type="AlphaFoldDB" id="A0A4D4LBA3"/>
<dbReference type="EMBL" id="BJHW01000002">
    <property type="protein sequence ID" value="GDY58532.1"/>
    <property type="molecule type" value="Genomic_DNA"/>
</dbReference>
<evidence type="ECO:0000256" key="1">
    <source>
        <dbReference type="SAM" id="MobiDB-lite"/>
    </source>
</evidence>
<evidence type="ECO:0000313" key="3">
    <source>
        <dbReference type="Proteomes" id="UP000301309"/>
    </source>
</evidence>
<dbReference type="Proteomes" id="UP000301309">
    <property type="component" value="Unassembled WGS sequence"/>
</dbReference>
<feature type="region of interest" description="Disordered" evidence="1">
    <location>
        <begin position="1"/>
        <end position="45"/>
    </location>
</feature>
<feature type="compositionally biased region" description="Low complexity" evidence="1">
    <location>
        <begin position="1"/>
        <end position="23"/>
    </location>
</feature>
<gene>
    <name evidence="2" type="ORF">SVIO_091550</name>
</gene>
<sequence length="87" mass="8751">MIQDGTTATATTAPAATPISPTAVDHVRPGRHPAANAHSAVGTTHHRLTTLNPAAATVAASGRCPAQDAHGRSPDPVVRVCVVMSPT</sequence>
<reference evidence="2 3" key="1">
    <citation type="journal article" date="2020" name="Int. J. Syst. Evol. Microbiol.">
        <title>Reclassification of Streptomyces castelarensis and Streptomyces sporoclivatus as later heterotypic synonyms of Streptomyces antimycoticus.</title>
        <authorList>
            <person name="Komaki H."/>
            <person name="Tamura T."/>
        </authorList>
    </citation>
    <scope>NUCLEOTIDE SEQUENCE [LARGE SCALE GENOMIC DNA]</scope>
    <source>
        <strain evidence="2 3">NBRC 13459</strain>
    </source>
</reference>